<dbReference type="Pfam" id="PF00953">
    <property type="entry name" value="Glycos_transf_4"/>
    <property type="match status" value="1"/>
</dbReference>
<comment type="catalytic activity">
    <reaction evidence="7">
        <text>UDP-N-acetyl-alpha-D-muramoyl-L-alanyl-gamma-D-glutamyl-meso-2,6-diaminopimeloyl-D-alanyl-D-alanine + di-trans,octa-cis-undecaprenyl phosphate = di-trans,octa-cis-undecaprenyl diphospho-N-acetyl-alpha-D-muramoyl-L-alanyl-D-glutamyl-meso-2,6-diaminopimeloyl-D-alanyl-D-alanine + UMP</text>
        <dbReference type="Rhea" id="RHEA:28386"/>
        <dbReference type="ChEBI" id="CHEBI:57865"/>
        <dbReference type="ChEBI" id="CHEBI:60392"/>
        <dbReference type="ChEBI" id="CHEBI:61386"/>
        <dbReference type="ChEBI" id="CHEBI:61387"/>
        <dbReference type="EC" id="2.7.8.13"/>
    </reaction>
</comment>
<keyword evidence="7 9" id="KW-0460">Magnesium</keyword>
<feature type="transmembrane region" description="Helical" evidence="7">
    <location>
        <begin position="299"/>
        <end position="317"/>
    </location>
</feature>
<dbReference type="AlphaFoldDB" id="A0A841R0G5"/>
<dbReference type="OrthoDB" id="9805475at2"/>
<dbReference type="RefSeq" id="WP_159821825.1">
    <property type="nucleotide sequence ID" value="NZ_CABWNB010000001.1"/>
</dbReference>
<evidence type="ECO:0000256" key="7">
    <source>
        <dbReference type="HAMAP-Rule" id="MF_00038"/>
    </source>
</evidence>
<keyword evidence="7" id="KW-0573">Peptidoglycan synthesis</keyword>
<dbReference type="GO" id="GO:0051301">
    <property type="term" value="P:cell division"/>
    <property type="evidence" value="ECO:0007669"/>
    <property type="project" value="UniProtKB-KW"/>
</dbReference>
<dbReference type="NCBIfam" id="TIGR00445">
    <property type="entry name" value="mraY"/>
    <property type="match status" value="1"/>
</dbReference>
<dbReference type="InterPro" id="IPR000715">
    <property type="entry name" value="Glycosyl_transferase_4"/>
</dbReference>
<keyword evidence="6 7" id="KW-0472">Membrane</keyword>
<keyword evidence="3 7" id="KW-0808">Transferase</keyword>
<evidence type="ECO:0000313" key="11">
    <source>
        <dbReference type="Proteomes" id="UP000591941"/>
    </source>
</evidence>
<dbReference type="GO" id="GO:0008963">
    <property type="term" value="F:phospho-N-acetylmuramoyl-pentapeptide-transferase activity"/>
    <property type="evidence" value="ECO:0007669"/>
    <property type="project" value="UniProtKB-UniRule"/>
</dbReference>
<keyword evidence="4 7" id="KW-0812">Transmembrane</keyword>
<feature type="transmembrane region" description="Helical" evidence="7">
    <location>
        <begin position="224"/>
        <end position="243"/>
    </location>
</feature>
<keyword evidence="7" id="KW-0133">Cell shape</keyword>
<reference evidence="10 11" key="1">
    <citation type="submission" date="2020-08" db="EMBL/GenBank/DDBJ databases">
        <title>Genomic Encyclopedia of Type Strains, Phase IV (KMG-IV): sequencing the most valuable type-strain genomes for metagenomic binning, comparative biology and taxonomic classification.</title>
        <authorList>
            <person name="Goeker M."/>
        </authorList>
    </citation>
    <scope>NUCLEOTIDE SEQUENCE [LARGE SCALE GENOMIC DNA]</scope>
    <source>
        <strain evidence="10 11">DSM 21255</strain>
    </source>
</reference>
<feature type="transmembrane region" description="Helical" evidence="7">
    <location>
        <begin position="249"/>
        <end position="272"/>
    </location>
</feature>
<comment type="pathway">
    <text evidence="7">Cell wall biogenesis; peptidoglycan biosynthesis.</text>
</comment>
<dbReference type="GO" id="GO:0071555">
    <property type="term" value="P:cell wall organization"/>
    <property type="evidence" value="ECO:0007669"/>
    <property type="project" value="UniProtKB-KW"/>
</dbReference>
<proteinExistence type="inferred from homology"/>
<feature type="transmembrane region" description="Helical" evidence="7">
    <location>
        <begin position="76"/>
        <end position="92"/>
    </location>
</feature>
<dbReference type="InterPro" id="IPR018480">
    <property type="entry name" value="PNAcMuramoyl-5peptid_Trfase_CS"/>
</dbReference>
<keyword evidence="7 9" id="KW-0479">Metal-binding</keyword>
<keyword evidence="7" id="KW-0961">Cell wall biogenesis/degradation</keyword>
<dbReference type="GO" id="GO:0009252">
    <property type="term" value="P:peptidoglycan biosynthetic process"/>
    <property type="evidence" value="ECO:0007669"/>
    <property type="project" value="UniProtKB-UniRule"/>
</dbReference>
<dbReference type="Proteomes" id="UP000591941">
    <property type="component" value="Unassembled WGS sequence"/>
</dbReference>
<comment type="function">
    <text evidence="7">Catalyzes the initial step of the lipid cycle reactions in the biosynthesis of the cell wall peptidoglycan: transfers peptidoglycan precursor phospho-MurNAc-pentapeptide from UDP-MurNAc-pentapeptide onto the lipid carrier undecaprenyl phosphate, yielding undecaprenyl-pyrophosphoryl-MurNAc-pentapeptide, known as lipid I.</text>
</comment>
<dbReference type="EC" id="2.7.8.13" evidence="7 8"/>
<dbReference type="PANTHER" id="PTHR22926">
    <property type="entry name" value="PHOSPHO-N-ACETYLMURAMOYL-PENTAPEPTIDE-TRANSFERASE"/>
    <property type="match status" value="1"/>
</dbReference>
<feature type="transmembrane region" description="Helical" evidence="7">
    <location>
        <begin position="151"/>
        <end position="169"/>
    </location>
</feature>
<dbReference type="EMBL" id="JACHHI010000001">
    <property type="protein sequence ID" value="MBB6477286.1"/>
    <property type="molecule type" value="Genomic_DNA"/>
</dbReference>
<dbReference type="GO" id="GO:0046872">
    <property type="term" value="F:metal ion binding"/>
    <property type="evidence" value="ECO:0007669"/>
    <property type="project" value="UniProtKB-KW"/>
</dbReference>
<evidence type="ECO:0000256" key="6">
    <source>
        <dbReference type="ARBA" id="ARBA00023136"/>
    </source>
</evidence>
<feature type="transmembrane region" description="Helical" evidence="7">
    <location>
        <begin position="113"/>
        <end position="131"/>
    </location>
</feature>
<sequence>MSIYSNFWVCVFGALFMLLFGAIGLPVLRRLNARQEVREEGPQSHRKKAGTPTMGGILMILAFLTTLLLAGNWSPAYGWLLFLILGHFALGLSDDAIKALHHRNLGLTAKQKLAGQIFLAAIFAYALTDSLGLPTSLHIPLLDTNISLGNFYYLFAMIVIVGTTNAVNLTDGLDGLAAGISAFVAAAFVWLSLSARDLELAQFSAALAGVCLGFLAFNYHPAKVFMGDTGSLALGAAFAGLALVTRTELLLVIIGGVFVMEAVSVILQVASFKTTGRRLFRMSPLHHHFELGGWSEVRVVHTFWLAALLCVGVGISLTI</sequence>
<comment type="subcellular location">
    <subcellularLocation>
        <location evidence="7">Cell membrane</location>
        <topology evidence="7">Multi-pass membrane protein</topology>
    </subcellularLocation>
    <subcellularLocation>
        <location evidence="1">Membrane</location>
        <topology evidence="1">Multi-pass membrane protein</topology>
    </subcellularLocation>
</comment>
<evidence type="ECO:0000256" key="8">
    <source>
        <dbReference type="NCBIfam" id="TIGR00445"/>
    </source>
</evidence>
<comment type="caution">
    <text evidence="10">The sequence shown here is derived from an EMBL/GenBank/DDBJ whole genome shotgun (WGS) entry which is preliminary data.</text>
</comment>
<evidence type="ECO:0000313" key="10">
    <source>
        <dbReference type="EMBL" id="MBB6477286.1"/>
    </source>
</evidence>
<protein>
    <recommendedName>
        <fullName evidence="7 8">Phospho-N-acetylmuramoyl-pentapeptide-transferase</fullName>
        <ecNumber evidence="7 8">2.7.8.13</ecNumber>
    </recommendedName>
    <alternativeName>
        <fullName evidence="7">UDP-MurNAc-pentapeptide phosphotransferase</fullName>
    </alternativeName>
</protein>
<name>A0A841R0G5_9FIRM</name>
<dbReference type="CDD" id="cd06852">
    <property type="entry name" value="GT_MraY"/>
    <property type="match status" value="1"/>
</dbReference>
<dbReference type="PROSITE" id="PS01347">
    <property type="entry name" value="MRAY_1"/>
    <property type="match status" value="1"/>
</dbReference>
<dbReference type="GeneID" id="93485598"/>
<feature type="transmembrane region" description="Helical" evidence="7">
    <location>
        <begin position="200"/>
        <end position="217"/>
    </location>
</feature>
<keyword evidence="7" id="KW-0131">Cell cycle</keyword>
<keyword evidence="11" id="KW-1185">Reference proteome</keyword>
<feature type="binding site" evidence="9">
    <location>
        <position position="168"/>
    </location>
    <ligand>
        <name>Mg(2+)</name>
        <dbReference type="ChEBI" id="CHEBI:18420"/>
    </ligand>
</feature>
<dbReference type="HAMAP" id="MF_00038">
    <property type="entry name" value="MraY"/>
    <property type="match status" value="1"/>
</dbReference>
<organism evidence="10 11">
    <name type="scientific">Negativicoccus succinicivorans</name>
    <dbReference type="NCBI Taxonomy" id="620903"/>
    <lineage>
        <taxon>Bacteria</taxon>
        <taxon>Bacillati</taxon>
        <taxon>Bacillota</taxon>
        <taxon>Negativicutes</taxon>
        <taxon>Veillonellales</taxon>
        <taxon>Veillonellaceae</taxon>
        <taxon>Negativicoccus</taxon>
    </lineage>
</organism>
<evidence type="ECO:0000256" key="3">
    <source>
        <dbReference type="ARBA" id="ARBA00022679"/>
    </source>
</evidence>
<keyword evidence="7" id="KW-0132">Cell division</keyword>
<feature type="transmembrane region" description="Helical" evidence="7">
    <location>
        <begin position="49"/>
        <end position="70"/>
    </location>
</feature>
<evidence type="ECO:0000256" key="5">
    <source>
        <dbReference type="ARBA" id="ARBA00022989"/>
    </source>
</evidence>
<dbReference type="GO" id="GO:0005886">
    <property type="term" value="C:plasma membrane"/>
    <property type="evidence" value="ECO:0007669"/>
    <property type="project" value="UniProtKB-SubCell"/>
</dbReference>
<dbReference type="UniPathway" id="UPA00219"/>
<evidence type="ECO:0000256" key="2">
    <source>
        <dbReference type="ARBA" id="ARBA00005583"/>
    </source>
</evidence>
<comment type="similarity">
    <text evidence="2 7">Belongs to the glycosyltransferase 4 family. MraY subfamily.</text>
</comment>
<dbReference type="GO" id="GO:0008360">
    <property type="term" value="P:regulation of cell shape"/>
    <property type="evidence" value="ECO:0007669"/>
    <property type="project" value="UniProtKB-KW"/>
</dbReference>
<dbReference type="InterPro" id="IPR003524">
    <property type="entry name" value="PNAcMuramoyl-5peptid_Trfase"/>
</dbReference>
<evidence type="ECO:0000256" key="9">
    <source>
        <dbReference type="PIRSR" id="PIRSR600715-1"/>
    </source>
</evidence>
<keyword evidence="5 7" id="KW-1133">Transmembrane helix</keyword>
<feature type="transmembrane region" description="Helical" evidence="7">
    <location>
        <begin position="6"/>
        <end position="28"/>
    </location>
</feature>
<feature type="binding site" evidence="9">
    <location>
        <position position="228"/>
    </location>
    <ligand>
        <name>Mg(2+)</name>
        <dbReference type="ChEBI" id="CHEBI:18420"/>
    </ligand>
</feature>
<gene>
    <name evidence="7" type="primary">mraY</name>
    <name evidence="10" type="ORF">HNR45_000308</name>
</gene>
<dbReference type="PANTHER" id="PTHR22926:SF5">
    <property type="entry name" value="PHOSPHO-N-ACETYLMURAMOYL-PENTAPEPTIDE-TRANSFERASE HOMOLOG"/>
    <property type="match status" value="1"/>
</dbReference>
<accession>A0A841R0G5</accession>
<evidence type="ECO:0000256" key="4">
    <source>
        <dbReference type="ARBA" id="ARBA00022692"/>
    </source>
</evidence>
<comment type="cofactor">
    <cofactor evidence="7 9">
        <name>Mg(2+)</name>
        <dbReference type="ChEBI" id="CHEBI:18420"/>
    </cofactor>
</comment>
<dbReference type="PROSITE" id="PS01348">
    <property type="entry name" value="MRAY_2"/>
    <property type="match status" value="1"/>
</dbReference>
<keyword evidence="7" id="KW-1003">Cell membrane</keyword>
<evidence type="ECO:0000256" key="1">
    <source>
        <dbReference type="ARBA" id="ARBA00004141"/>
    </source>
</evidence>
<feature type="transmembrane region" description="Helical" evidence="7">
    <location>
        <begin position="176"/>
        <end position="194"/>
    </location>
</feature>